<name>A0ABU0DFC9_9HYPH</name>
<dbReference type="PANTHER" id="PTHR43881:SF5">
    <property type="entry name" value="GAMMA-GLUTAMYLTRANSPEPTIDASE"/>
    <property type="match status" value="1"/>
</dbReference>
<dbReference type="Gene3D" id="1.10.246.130">
    <property type="match status" value="1"/>
</dbReference>
<proteinExistence type="predicted"/>
<dbReference type="GO" id="GO:0103068">
    <property type="term" value="F:leukotriene C4 gamma-glutamyl transferase activity"/>
    <property type="evidence" value="ECO:0007669"/>
    <property type="project" value="UniProtKB-EC"/>
</dbReference>
<sequence length="541" mass="56074">MAHDRVYESTRAGSGMVATPHWQATEAGRAVLEEGGNAVEAALAAAATLAVVCPQVNQLGGDGLWLIRDPRGRVACIDAAGPAGEEALASFYHERGHDEIPARGPLAALTVPGQVGGWLLAQEAASAFGGRMPARRLLESAIEHARVGISVSPSQHRATLESRAELDAIPGFRASFLEPDGKAPAVGTVQHCERLADTLAQLARAGLDDFYRGEVAREVAADLARAGSPVTRTDLRVYRALTRRPLTLKLPDMALWAAPPPAQGLTMLLTLALFARLGITRVESAAHLHGLIEAGKRAVRIGAAAITEPTVLSPDPADFLTPEALAREVAAIDPKRTLPWPQGAGRGSTPFATPFATSGGAAWIGAADKSGVMVSYLQSLHSTFGAGLVLPSTGVLMHNRGAAFSLDPRALNPLQPGRRPPLALSPGLALLADGRVIAFGASGGEGQPQTDAAVLSRYLFGMPLGAAIAAPRWRLRAGLQIEAGIDEAIAEQLASAGHDVEIIPESFPDMMGHAGAVILHPGKAGLEGAHDPRSDGGASGV</sequence>
<keyword evidence="1" id="KW-0012">Acyltransferase</keyword>
<dbReference type="SUPFAM" id="SSF56235">
    <property type="entry name" value="N-terminal nucleophile aminohydrolases (Ntn hydrolases)"/>
    <property type="match status" value="1"/>
</dbReference>
<organism evidence="1 2">
    <name type="scientific">Ancylobacter vacuolatus</name>
    <dbReference type="NCBI Taxonomy" id="223389"/>
    <lineage>
        <taxon>Bacteria</taxon>
        <taxon>Pseudomonadati</taxon>
        <taxon>Pseudomonadota</taxon>
        <taxon>Alphaproteobacteria</taxon>
        <taxon>Hyphomicrobiales</taxon>
        <taxon>Xanthobacteraceae</taxon>
        <taxon>Ancylobacter</taxon>
    </lineage>
</organism>
<dbReference type="InterPro" id="IPR043138">
    <property type="entry name" value="GGT_lsub"/>
</dbReference>
<dbReference type="Proteomes" id="UP001238467">
    <property type="component" value="Unassembled WGS sequence"/>
</dbReference>
<dbReference type="EC" id="3.4.19.13" evidence="1"/>
<dbReference type="RefSeq" id="WP_307058818.1">
    <property type="nucleotide sequence ID" value="NZ_JAUSUH010000002.1"/>
</dbReference>
<dbReference type="PRINTS" id="PR01210">
    <property type="entry name" value="GGTRANSPTASE"/>
</dbReference>
<reference evidence="1 2" key="1">
    <citation type="submission" date="2023-07" db="EMBL/GenBank/DDBJ databases">
        <title>Genomic Encyclopedia of Type Strains, Phase IV (KMG-IV): sequencing the most valuable type-strain genomes for metagenomic binning, comparative biology and taxonomic classification.</title>
        <authorList>
            <person name="Goeker M."/>
        </authorList>
    </citation>
    <scope>NUCLEOTIDE SEQUENCE [LARGE SCALE GENOMIC DNA]</scope>
    <source>
        <strain evidence="1 2">DSM 1277</strain>
    </source>
</reference>
<dbReference type="GO" id="GO:0036374">
    <property type="term" value="F:glutathione hydrolase activity"/>
    <property type="evidence" value="ECO:0007669"/>
    <property type="project" value="UniProtKB-EC"/>
</dbReference>
<dbReference type="InterPro" id="IPR029055">
    <property type="entry name" value="Ntn_hydrolases_N"/>
</dbReference>
<gene>
    <name evidence="1" type="ORF">J2S76_001392</name>
</gene>
<accession>A0ABU0DFC9</accession>
<protein>
    <submittedName>
        <fullName evidence="1">Gamma-glutamyltranspeptidase/glutathione hydrolase</fullName>
        <ecNumber evidence="1">2.3.2.2</ecNumber>
        <ecNumber evidence="1">3.4.19.13</ecNumber>
    </submittedName>
</protein>
<dbReference type="EC" id="2.3.2.2" evidence="1"/>
<evidence type="ECO:0000313" key="2">
    <source>
        <dbReference type="Proteomes" id="UP001238467"/>
    </source>
</evidence>
<comment type="caution">
    <text evidence="1">The sequence shown here is derived from an EMBL/GenBank/DDBJ whole genome shotgun (WGS) entry which is preliminary data.</text>
</comment>
<dbReference type="PANTHER" id="PTHR43881">
    <property type="entry name" value="GAMMA-GLUTAMYLTRANSPEPTIDASE (AFU_ORTHOLOGUE AFUA_4G13580)"/>
    <property type="match status" value="1"/>
</dbReference>
<dbReference type="EMBL" id="JAUSUH010000002">
    <property type="protein sequence ID" value="MDQ0346975.1"/>
    <property type="molecule type" value="Genomic_DNA"/>
</dbReference>
<dbReference type="InterPro" id="IPR043137">
    <property type="entry name" value="GGT_ssub_C"/>
</dbReference>
<dbReference type="Gene3D" id="3.60.20.40">
    <property type="match status" value="1"/>
</dbReference>
<evidence type="ECO:0000313" key="1">
    <source>
        <dbReference type="EMBL" id="MDQ0346975.1"/>
    </source>
</evidence>
<keyword evidence="2" id="KW-1185">Reference proteome</keyword>
<dbReference type="InterPro" id="IPR052896">
    <property type="entry name" value="GGT-like_enzyme"/>
</dbReference>
<dbReference type="Pfam" id="PF01019">
    <property type="entry name" value="G_glu_transpept"/>
    <property type="match status" value="1"/>
</dbReference>
<keyword evidence="1" id="KW-0808">Transferase</keyword>
<keyword evidence="1" id="KW-0378">Hydrolase</keyword>